<keyword evidence="2" id="KW-1185">Reference proteome</keyword>
<evidence type="ECO:0000313" key="2">
    <source>
        <dbReference type="Proteomes" id="UP000051295"/>
    </source>
</evidence>
<dbReference type="PATRIC" id="fig|1641875.4.peg.2122"/>
<comment type="caution">
    <text evidence="1">The sequence shown here is derived from an EMBL/GenBank/DDBJ whole genome shotgun (WGS) entry which is preliminary data.</text>
</comment>
<dbReference type="AlphaFoldDB" id="A0A0T5NQD1"/>
<reference evidence="1 2" key="1">
    <citation type="submission" date="2015-04" db="EMBL/GenBank/DDBJ databases">
        <title>The draft genome sequence of Roseovarius sp.R12b.</title>
        <authorList>
            <person name="Li G."/>
            <person name="Lai Q."/>
            <person name="Shao Z."/>
            <person name="Yan P."/>
        </authorList>
    </citation>
    <scope>NUCLEOTIDE SEQUENCE [LARGE SCALE GENOMIC DNA]</scope>
    <source>
        <strain evidence="1 2">R12B</strain>
    </source>
</reference>
<gene>
    <name evidence="1" type="ORF">XM53_18010</name>
</gene>
<name>A0A0T5NQD1_9RHOB</name>
<dbReference type="EMBL" id="LAXJ01000023">
    <property type="protein sequence ID" value="KRS11138.1"/>
    <property type="molecule type" value="Genomic_DNA"/>
</dbReference>
<accession>A0A0T5NQD1</accession>
<organism evidence="1 2">
    <name type="scientific">Roseovarius atlanticus</name>
    <dbReference type="NCBI Taxonomy" id="1641875"/>
    <lineage>
        <taxon>Bacteria</taxon>
        <taxon>Pseudomonadati</taxon>
        <taxon>Pseudomonadota</taxon>
        <taxon>Alphaproteobacteria</taxon>
        <taxon>Rhodobacterales</taxon>
        <taxon>Roseobacteraceae</taxon>
        <taxon>Roseovarius</taxon>
    </lineage>
</organism>
<dbReference type="Proteomes" id="UP000051295">
    <property type="component" value="Unassembled WGS sequence"/>
</dbReference>
<protein>
    <submittedName>
        <fullName evidence="1">Uncharacterized protein</fullName>
    </submittedName>
</protein>
<sequence length="142" mass="15659">MKRAHHVTWQSQPTLPCMVTPIRKMMRKNIIARGYIHYPDTGLQASSHDPRFHIIRPMPLAAPPRIHDLAPPHEPVTTIRHVIPPYADADLLAGASRVRNMSNQWAGIAAYGELIAASPGESGDVTAYRAALPADNTMVAVW</sequence>
<proteinExistence type="predicted"/>
<evidence type="ECO:0000313" key="1">
    <source>
        <dbReference type="EMBL" id="KRS11138.1"/>
    </source>
</evidence>